<evidence type="ECO:0008006" key="5">
    <source>
        <dbReference type="Google" id="ProtNLM"/>
    </source>
</evidence>
<dbReference type="GeneID" id="77803441"/>
<feature type="region of interest" description="Disordered" evidence="1">
    <location>
        <begin position="148"/>
        <end position="167"/>
    </location>
</feature>
<feature type="chain" id="PRO_5047469971" description="Secreted protein" evidence="2">
    <location>
        <begin position="28"/>
        <end position="186"/>
    </location>
</feature>
<dbReference type="EMBL" id="CP110433">
    <property type="protein sequence ID" value="WAQ90957.1"/>
    <property type="molecule type" value="Genomic_DNA"/>
</dbReference>
<evidence type="ECO:0000256" key="2">
    <source>
        <dbReference type="SAM" id="SignalP"/>
    </source>
</evidence>
<protein>
    <recommendedName>
        <fullName evidence="5">Secreted protein</fullName>
    </recommendedName>
</protein>
<proteinExistence type="predicted"/>
<evidence type="ECO:0000256" key="1">
    <source>
        <dbReference type="SAM" id="MobiDB-lite"/>
    </source>
</evidence>
<dbReference type="RefSeq" id="XP_053026512.1">
    <property type="nucleotide sequence ID" value="XM_053162546.1"/>
</dbReference>
<keyword evidence="2" id="KW-0732">Signal</keyword>
<accession>A0ABY7D7R2</accession>
<evidence type="ECO:0000313" key="3">
    <source>
        <dbReference type="EMBL" id="WAQ90957.1"/>
    </source>
</evidence>
<gene>
    <name evidence="3" type="ORF">PtA15_13A357</name>
</gene>
<sequence length="186" mass="19381">MITPSSPLRNLLLVSLCYLSVFMKTGSVPISLDEHPGHTLAEPAGHPAALVSRRDPGTSHSTAGRQGGDGGLDRLATPSQPEPLERRATNGVDVGVQLDLPLPGSLGGSSLARLIDNVIPSIPNVVGSLFPGSLYNRPGFPIIGGQPAAARTRDPPNSTPKTPGIPPQGLGIDLCTWDMGYPSCYY</sequence>
<dbReference type="Proteomes" id="UP001164743">
    <property type="component" value="Chromosome 13A"/>
</dbReference>
<organism evidence="3 4">
    <name type="scientific">Puccinia triticina</name>
    <dbReference type="NCBI Taxonomy" id="208348"/>
    <lineage>
        <taxon>Eukaryota</taxon>
        <taxon>Fungi</taxon>
        <taxon>Dikarya</taxon>
        <taxon>Basidiomycota</taxon>
        <taxon>Pucciniomycotina</taxon>
        <taxon>Pucciniomycetes</taxon>
        <taxon>Pucciniales</taxon>
        <taxon>Pucciniaceae</taxon>
        <taxon>Puccinia</taxon>
    </lineage>
</organism>
<reference evidence="3" key="1">
    <citation type="submission" date="2022-10" db="EMBL/GenBank/DDBJ databases">
        <title>Puccinia triticina Genome sequencing and assembly.</title>
        <authorList>
            <person name="Li C."/>
        </authorList>
    </citation>
    <scope>NUCLEOTIDE SEQUENCE</scope>
    <source>
        <strain evidence="3">Pt15</strain>
    </source>
</reference>
<keyword evidence="4" id="KW-1185">Reference proteome</keyword>
<feature type="region of interest" description="Disordered" evidence="1">
    <location>
        <begin position="49"/>
        <end position="88"/>
    </location>
</feature>
<name>A0ABY7D7R2_9BASI</name>
<evidence type="ECO:0000313" key="4">
    <source>
        <dbReference type="Proteomes" id="UP001164743"/>
    </source>
</evidence>
<feature type="signal peptide" evidence="2">
    <location>
        <begin position="1"/>
        <end position="27"/>
    </location>
</feature>